<feature type="transmembrane region" description="Helical" evidence="7">
    <location>
        <begin position="255"/>
        <end position="274"/>
    </location>
</feature>
<comment type="function">
    <text evidence="7">Catalyzes the transfer of the diacylglyceryl group from phosphatidylglycerol to the sulfhydryl group of the N-terminal cysteine of a prolipoprotein, the first step in the formation of mature lipoproteins.</text>
</comment>
<dbReference type="HAMAP" id="MF_01147">
    <property type="entry name" value="Lgt"/>
    <property type="match status" value="1"/>
</dbReference>
<comment type="similarity">
    <text evidence="1 7">Belongs to the Lgt family.</text>
</comment>
<feature type="compositionally biased region" description="Acidic residues" evidence="8">
    <location>
        <begin position="327"/>
        <end position="337"/>
    </location>
</feature>
<dbReference type="AlphaFoldDB" id="A0A1H0B456"/>
<keyword evidence="3 7" id="KW-0808">Transferase</keyword>
<dbReference type="UniPathway" id="UPA00664"/>
<feature type="transmembrane region" description="Helical" evidence="7">
    <location>
        <begin position="126"/>
        <end position="144"/>
    </location>
</feature>
<evidence type="ECO:0000256" key="4">
    <source>
        <dbReference type="ARBA" id="ARBA00022692"/>
    </source>
</evidence>
<dbReference type="PROSITE" id="PS01311">
    <property type="entry name" value="LGT"/>
    <property type="match status" value="1"/>
</dbReference>
<feature type="transmembrane region" description="Helical" evidence="7">
    <location>
        <begin position="225"/>
        <end position="243"/>
    </location>
</feature>
<feature type="binding site" evidence="7">
    <location>
        <position position="145"/>
    </location>
    <ligand>
        <name>a 1,2-diacyl-sn-glycero-3-phospho-(1'-sn-glycerol)</name>
        <dbReference type="ChEBI" id="CHEBI:64716"/>
    </ligand>
</feature>
<evidence type="ECO:0000256" key="5">
    <source>
        <dbReference type="ARBA" id="ARBA00022989"/>
    </source>
</evidence>
<feature type="transmembrane region" description="Helical" evidence="7">
    <location>
        <begin position="102"/>
        <end position="119"/>
    </location>
</feature>
<dbReference type="EC" id="2.5.1.145" evidence="7"/>
<evidence type="ECO:0000313" key="10">
    <source>
        <dbReference type="Proteomes" id="UP000199182"/>
    </source>
</evidence>
<reference evidence="9 10" key="1">
    <citation type="submission" date="2016-10" db="EMBL/GenBank/DDBJ databases">
        <authorList>
            <person name="de Groot N.N."/>
        </authorList>
    </citation>
    <scope>NUCLEOTIDE SEQUENCE [LARGE SCALE GENOMIC DNA]</scope>
    <source>
        <strain evidence="9 10">CGMCC 1.5012</strain>
    </source>
</reference>
<proteinExistence type="inferred from homology"/>
<keyword evidence="4 7" id="KW-0812">Transmembrane</keyword>
<evidence type="ECO:0000256" key="1">
    <source>
        <dbReference type="ARBA" id="ARBA00007150"/>
    </source>
</evidence>
<dbReference type="PANTHER" id="PTHR30589">
    <property type="entry name" value="PROLIPOPROTEIN DIACYLGLYCERYL TRANSFERASE"/>
    <property type="match status" value="1"/>
</dbReference>
<organism evidence="9 10">
    <name type="scientific">Acetanaerobacterium elongatum</name>
    <dbReference type="NCBI Taxonomy" id="258515"/>
    <lineage>
        <taxon>Bacteria</taxon>
        <taxon>Bacillati</taxon>
        <taxon>Bacillota</taxon>
        <taxon>Clostridia</taxon>
        <taxon>Eubacteriales</taxon>
        <taxon>Oscillospiraceae</taxon>
        <taxon>Acetanaerobacterium</taxon>
    </lineage>
</organism>
<dbReference type="GO" id="GO:0008961">
    <property type="term" value="F:phosphatidylglycerol-prolipoprotein diacylglyceryl transferase activity"/>
    <property type="evidence" value="ECO:0007669"/>
    <property type="project" value="UniProtKB-UniRule"/>
</dbReference>
<evidence type="ECO:0000256" key="2">
    <source>
        <dbReference type="ARBA" id="ARBA00022475"/>
    </source>
</evidence>
<comment type="pathway">
    <text evidence="7">Protein modification; lipoprotein biosynthesis (diacylglyceryl transfer).</text>
</comment>
<evidence type="ECO:0000256" key="7">
    <source>
        <dbReference type="HAMAP-Rule" id="MF_01147"/>
    </source>
</evidence>
<feature type="transmembrane region" description="Helical" evidence="7">
    <location>
        <begin position="59"/>
        <end position="82"/>
    </location>
</feature>
<keyword evidence="2 7" id="KW-1003">Cell membrane</keyword>
<evidence type="ECO:0000256" key="3">
    <source>
        <dbReference type="ARBA" id="ARBA00022679"/>
    </source>
</evidence>
<dbReference type="InterPro" id="IPR001640">
    <property type="entry name" value="Lgt"/>
</dbReference>
<evidence type="ECO:0000256" key="8">
    <source>
        <dbReference type="SAM" id="MobiDB-lite"/>
    </source>
</evidence>
<comment type="catalytic activity">
    <reaction evidence="7">
        <text>L-cysteinyl-[prolipoprotein] + a 1,2-diacyl-sn-glycero-3-phospho-(1'-sn-glycerol) = an S-1,2-diacyl-sn-glyceryl-L-cysteinyl-[prolipoprotein] + sn-glycerol 1-phosphate + H(+)</text>
        <dbReference type="Rhea" id="RHEA:56712"/>
        <dbReference type="Rhea" id="RHEA-COMP:14679"/>
        <dbReference type="Rhea" id="RHEA-COMP:14680"/>
        <dbReference type="ChEBI" id="CHEBI:15378"/>
        <dbReference type="ChEBI" id="CHEBI:29950"/>
        <dbReference type="ChEBI" id="CHEBI:57685"/>
        <dbReference type="ChEBI" id="CHEBI:64716"/>
        <dbReference type="ChEBI" id="CHEBI:140658"/>
        <dbReference type="EC" id="2.5.1.145"/>
    </reaction>
</comment>
<dbReference type="Proteomes" id="UP000199182">
    <property type="component" value="Unassembled WGS sequence"/>
</dbReference>
<dbReference type="NCBIfam" id="TIGR00544">
    <property type="entry name" value="lgt"/>
    <property type="match status" value="1"/>
</dbReference>
<name>A0A1H0B456_9FIRM</name>
<keyword evidence="9" id="KW-0449">Lipoprotein</keyword>
<feature type="transmembrane region" description="Helical" evidence="7">
    <location>
        <begin position="198"/>
        <end position="216"/>
    </location>
</feature>
<keyword evidence="6 7" id="KW-0472">Membrane</keyword>
<dbReference type="EMBL" id="FNID01000018">
    <property type="protein sequence ID" value="SDN40416.1"/>
    <property type="molecule type" value="Genomic_DNA"/>
</dbReference>
<feature type="transmembrane region" description="Helical" evidence="7">
    <location>
        <begin position="28"/>
        <end position="47"/>
    </location>
</feature>
<evidence type="ECO:0000313" key="9">
    <source>
        <dbReference type="EMBL" id="SDN40416.1"/>
    </source>
</evidence>
<dbReference type="Pfam" id="PF01790">
    <property type="entry name" value="LGT"/>
    <property type="match status" value="1"/>
</dbReference>
<keyword evidence="10" id="KW-1185">Reference proteome</keyword>
<dbReference type="GO" id="GO:0005886">
    <property type="term" value="C:plasma membrane"/>
    <property type="evidence" value="ECO:0007669"/>
    <property type="project" value="UniProtKB-SubCell"/>
</dbReference>
<feature type="region of interest" description="Disordered" evidence="8">
    <location>
        <begin position="311"/>
        <end position="378"/>
    </location>
</feature>
<accession>A0A1H0B456</accession>
<dbReference type="GO" id="GO:0042158">
    <property type="term" value="P:lipoprotein biosynthetic process"/>
    <property type="evidence" value="ECO:0007669"/>
    <property type="project" value="UniProtKB-UniRule"/>
</dbReference>
<comment type="subcellular location">
    <subcellularLocation>
        <location evidence="7">Cell membrane</location>
        <topology evidence="7">Multi-pass membrane protein</topology>
    </subcellularLocation>
</comment>
<evidence type="ECO:0000256" key="6">
    <source>
        <dbReference type="ARBA" id="ARBA00023136"/>
    </source>
</evidence>
<dbReference type="RefSeq" id="WP_092640383.1">
    <property type="nucleotide sequence ID" value="NZ_FNID01000018.1"/>
</dbReference>
<protein>
    <recommendedName>
        <fullName evidence="7">Phosphatidylglycerol--prolipoprotein diacylglyceryl transferase</fullName>
        <ecNumber evidence="7">2.5.1.145</ecNumber>
    </recommendedName>
</protein>
<sequence length="378" mass="42327">MTEILRFPGLGIEIPLNRVAFSIGKINVYWYGILIALGVALAISYALKKARKSGIHPDRFIDVIMGGFVGGILGARIYYVVFEWSYYKDHLNEIYQIWNGGLGIYGGLIGAVVVGYFMCKWRKVKFLPMMDLAVMGFLIGQSIGRWGNFVNVEAFGCNTNLPWGMTSNKIMMYLVENADKLAQQGMQVVTNDPVHPTFLYESLWCLIGFILLHLYFKHRRFDGEVFLLYSAWYGFGRFFIEGLRTDSLVIGSVRVSQVLAAVFMFASIIIEIVVRYKIATEHDENYLKVYGTTEEAALALAALDEQLKSKPKKSKDVAAEQPAGEETVTEESEEEVNPAEKKAKEDETAEDAAVIAVVQAEQTEEVLGEDSPAQESED</sequence>
<dbReference type="STRING" id="258515.SAMN05192585_11849"/>
<dbReference type="OrthoDB" id="871140at2"/>
<gene>
    <name evidence="7" type="primary">lgt</name>
    <name evidence="9" type="ORF">SAMN05192585_11849</name>
</gene>
<dbReference type="PANTHER" id="PTHR30589:SF0">
    <property type="entry name" value="PHOSPHATIDYLGLYCEROL--PROLIPOPROTEIN DIACYLGLYCERYL TRANSFERASE"/>
    <property type="match status" value="1"/>
</dbReference>
<keyword evidence="5 7" id="KW-1133">Transmembrane helix</keyword>